<gene>
    <name evidence="1" type="ORF">GCM10011575_21050</name>
</gene>
<dbReference type="Proteomes" id="UP000613840">
    <property type="component" value="Unassembled WGS sequence"/>
</dbReference>
<name>A0A917S6Y0_9ACTN</name>
<evidence type="ECO:0008006" key="3">
    <source>
        <dbReference type="Google" id="ProtNLM"/>
    </source>
</evidence>
<protein>
    <recommendedName>
        <fullName evidence="3">Winged helix DNA-binding domain-containing protein</fullName>
    </recommendedName>
</protein>
<accession>A0A917S6Y0</accession>
<reference evidence="1" key="2">
    <citation type="submission" date="2020-09" db="EMBL/GenBank/DDBJ databases">
        <authorList>
            <person name="Sun Q."/>
            <person name="Zhou Y."/>
        </authorList>
    </citation>
    <scope>NUCLEOTIDE SEQUENCE</scope>
    <source>
        <strain evidence="1">CGMCC 4.7306</strain>
    </source>
</reference>
<dbReference type="RefSeq" id="WP_188895230.1">
    <property type="nucleotide sequence ID" value="NZ_BMMZ01000004.1"/>
</dbReference>
<dbReference type="PANTHER" id="PTHR38479">
    <property type="entry name" value="LMO0824 PROTEIN"/>
    <property type="match status" value="1"/>
</dbReference>
<proteinExistence type="predicted"/>
<evidence type="ECO:0000313" key="2">
    <source>
        <dbReference type="Proteomes" id="UP000613840"/>
    </source>
</evidence>
<sequence length="383" mass="42497">MKLSAERLRAMTLARQFPAIRGRGEPQLLDLIGRLGPIQSQVPRAPFLTAASRLPGIDYPTITTAFEEHRLLKTTNLRGTVHTTVVGQFAAADSVRRPRNARELARTLHLDPTAVNALIKDLEAYCAGDWRQRSTLLDHVRRRLAERHPADPARDLGDTYSRNLVWGHSGLVRRPRDDHWESRTDSFHRTALRVLPSIPETDHDAAVRELARVHLASYGPATRHDAAWWLGVPLGTVDRAIAVLEAELVHHTGPDGTDLLDLADIPAHRSADPGLRLLPEFDGLLVGYQGGHRDRFIDHDQLDSVWARSNGLFSPTVLFHGRIVGSWRTRGPRTATIIEINPFDCRAGISDADLAPAVEATTRALDLVISDVRVLQPTDTVDP</sequence>
<reference evidence="1" key="1">
    <citation type="journal article" date="2014" name="Int. J. Syst. Evol. Microbiol.">
        <title>Complete genome sequence of Corynebacterium casei LMG S-19264T (=DSM 44701T), isolated from a smear-ripened cheese.</title>
        <authorList>
            <consortium name="US DOE Joint Genome Institute (JGI-PGF)"/>
            <person name="Walter F."/>
            <person name="Albersmeier A."/>
            <person name="Kalinowski J."/>
            <person name="Ruckert C."/>
        </authorList>
    </citation>
    <scope>NUCLEOTIDE SEQUENCE</scope>
    <source>
        <strain evidence="1">CGMCC 4.7306</strain>
    </source>
</reference>
<dbReference type="Pfam" id="PF06224">
    <property type="entry name" value="AlkZ-like"/>
    <property type="match status" value="1"/>
</dbReference>
<keyword evidence="2" id="KW-1185">Reference proteome</keyword>
<evidence type="ECO:0000313" key="1">
    <source>
        <dbReference type="EMBL" id="GGL62285.1"/>
    </source>
</evidence>
<dbReference type="EMBL" id="BMMZ01000004">
    <property type="protein sequence ID" value="GGL62285.1"/>
    <property type="molecule type" value="Genomic_DNA"/>
</dbReference>
<dbReference type="PANTHER" id="PTHR38479:SF2">
    <property type="entry name" value="WINGED HELIX DNA-BINDING DOMAIN-CONTAINING PROTEIN"/>
    <property type="match status" value="1"/>
</dbReference>
<comment type="caution">
    <text evidence="1">The sequence shown here is derived from an EMBL/GenBank/DDBJ whole genome shotgun (WGS) entry which is preliminary data.</text>
</comment>
<dbReference type="InterPro" id="IPR009351">
    <property type="entry name" value="AlkZ-like"/>
</dbReference>
<dbReference type="AlphaFoldDB" id="A0A917S6Y0"/>
<organism evidence="1 2">
    <name type="scientific">Microlunatus endophyticus</name>
    <dbReference type="NCBI Taxonomy" id="1716077"/>
    <lineage>
        <taxon>Bacteria</taxon>
        <taxon>Bacillati</taxon>
        <taxon>Actinomycetota</taxon>
        <taxon>Actinomycetes</taxon>
        <taxon>Propionibacteriales</taxon>
        <taxon>Propionibacteriaceae</taxon>
        <taxon>Microlunatus</taxon>
    </lineage>
</organism>